<dbReference type="Proteomes" id="UP000694892">
    <property type="component" value="Chromosome 7L"/>
</dbReference>
<accession>A0A974CGB5</accession>
<dbReference type="EMBL" id="CM004478">
    <property type="protein sequence ID" value="OCT72835.1"/>
    <property type="molecule type" value="Genomic_DNA"/>
</dbReference>
<dbReference type="AlphaFoldDB" id="A0A974CGB5"/>
<reference evidence="2" key="1">
    <citation type="journal article" date="2016" name="Nature">
        <title>Genome evolution in the allotetraploid frog Xenopus laevis.</title>
        <authorList>
            <person name="Session A.M."/>
            <person name="Uno Y."/>
            <person name="Kwon T."/>
            <person name="Chapman J.A."/>
            <person name="Toyoda A."/>
            <person name="Takahashi S."/>
            <person name="Fukui A."/>
            <person name="Hikosaka A."/>
            <person name="Suzuki A."/>
            <person name="Kondo M."/>
            <person name="van Heeringen S.J."/>
            <person name="Quigley I."/>
            <person name="Heinz S."/>
            <person name="Ogino H."/>
            <person name="Ochi H."/>
            <person name="Hellsten U."/>
            <person name="Lyons J.B."/>
            <person name="Simakov O."/>
            <person name="Putnam N."/>
            <person name="Stites J."/>
            <person name="Kuroki Y."/>
            <person name="Tanaka T."/>
            <person name="Michiue T."/>
            <person name="Watanabe M."/>
            <person name="Bogdanovic O."/>
            <person name="Lister R."/>
            <person name="Georgiou G."/>
            <person name="Paranjpe S.S."/>
            <person name="van Kruijsbergen I."/>
            <person name="Shu S."/>
            <person name="Carlson J."/>
            <person name="Kinoshita T."/>
            <person name="Ohta Y."/>
            <person name="Mawaribuchi S."/>
            <person name="Jenkins J."/>
            <person name="Grimwood J."/>
            <person name="Schmutz J."/>
            <person name="Mitros T."/>
            <person name="Mozaffari S.V."/>
            <person name="Suzuki Y."/>
            <person name="Haramoto Y."/>
            <person name="Yamamoto T.S."/>
            <person name="Takagi C."/>
            <person name="Heald R."/>
            <person name="Miller K."/>
            <person name="Haudenschild C."/>
            <person name="Kitzman J."/>
            <person name="Nakayama T."/>
            <person name="Izutsu Y."/>
            <person name="Robert J."/>
            <person name="Fortriede J."/>
            <person name="Burns K."/>
            <person name="Lotay V."/>
            <person name="Karimi K."/>
            <person name="Yasuoka Y."/>
            <person name="Dichmann D.S."/>
            <person name="Flajnik M.F."/>
            <person name="Houston D.W."/>
            <person name="Shendure J."/>
            <person name="DuPasquier L."/>
            <person name="Vize P.D."/>
            <person name="Zorn A.M."/>
            <person name="Ito M."/>
            <person name="Marcotte E.M."/>
            <person name="Wallingford J.B."/>
            <person name="Ito Y."/>
            <person name="Asashima M."/>
            <person name="Ueno N."/>
            <person name="Matsuda Y."/>
            <person name="Veenstra G.J."/>
            <person name="Fujiyama A."/>
            <person name="Harland R.M."/>
            <person name="Taira M."/>
            <person name="Rokhsar D.S."/>
        </authorList>
    </citation>
    <scope>NUCLEOTIDE SEQUENCE [LARGE SCALE GENOMIC DNA]</scope>
    <source>
        <strain evidence="2">J</strain>
    </source>
</reference>
<gene>
    <name evidence="1" type="ORF">XELAEV_18035817mg</name>
</gene>
<evidence type="ECO:0000313" key="2">
    <source>
        <dbReference type="Proteomes" id="UP000694892"/>
    </source>
</evidence>
<name>A0A974CGB5_XENLA</name>
<evidence type="ECO:0000313" key="1">
    <source>
        <dbReference type="EMBL" id="OCT72835.1"/>
    </source>
</evidence>
<protein>
    <submittedName>
        <fullName evidence="1">Uncharacterized protein</fullName>
    </submittedName>
</protein>
<proteinExistence type="predicted"/>
<sequence length="97" mass="11179">MCLISVVLNEFFIRQQEQWNAEIIEARHAEHTLKYSSDSRTTHNWNHLTCMYKTSMATQAQAKINNSNVGNRKSKPAALPFCSSIVTFPTTSHKHYH</sequence>
<organism evidence="1 2">
    <name type="scientific">Xenopus laevis</name>
    <name type="common">African clawed frog</name>
    <dbReference type="NCBI Taxonomy" id="8355"/>
    <lineage>
        <taxon>Eukaryota</taxon>
        <taxon>Metazoa</taxon>
        <taxon>Chordata</taxon>
        <taxon>Craniata</taxon>
        <taxon>Vertebrata</taxon>
        <taxon>Euteleostomi</taxon>
        <taxon>Amphibia</taxon>
        <taxon>Batrachia</taxon>
        <taxon>Anura</taxon>
        <taxon>Pipoidea</taxon>
        <taxon>Pipidae</taxon>
        <taxon>Xenopodinae</taxon>
        <taxon>Xenopus</taxon>
        <taxon>Xenopus</taxon>
    </lineage>
</organism>